<dbReference type="CDD" id="cd00038">
    <property type="entry name" value="CAP_ED"/>
    <property type="match status" value="1"/>
</dbReference>
<proteinExistence type="predicted"/>
<feature type="transmembrane region" description="Helical" evidence="13">
    <location>
        <begin position="106"/>
        <end position="125"/>
    </location>
</feature>
<evidence type="ECO:0000256" key="7">
    <source>
        <dbReference type="ARBA" id="ARBA00022958"/>
    </source>
</evidence>
<dbReference type="EMBL" id="MU826838">
    <property type="protein sequence ID" value="KAJ7372178.1"/>
    <property type="molecule type" value="Genomic_DNA"/>
</dbReference>
<keyword evidence="3" id="KW-0633">Potassium transport</keyword>
<dbReference type="SUPFAM" id="SSF51206">
    <property type="entry name" value="cAMP-binding domain-like"/>
    <property type="match status" value="1"/>
</dbReference>
<evidence type="ECO:0000256" key="1">
    <source>
        <dbReference type="ARBA" id="ARBA00004141"/>
    </source>
</evidence>
<feature type="region of interest" description="Disordered" evidence="12">
    <location>
        <begin position="463"/>
        <end position="483"/>
    </location>
</feature>
<dbReference type="InterPro" id="IPR003938">
    <property type="entry name" value="K_chnl_volt-dep_EAG/ELK/ERG"/>
</dbReference>
<evidence type="ECO:0000256" key="5">
    <source>
        <dbReference type="ARBA" id="ARBA00022826"/>
    </source>
</evidence>
<keyword evidence="2" id="KW-0813">Transport</keyword>
<dbReference type="Proteomes" id="UP001163046">
    <property type="component" value="Unassembled WGS sequence"/>
</dbReference>
<organism evidence="15 16">
    <name type="scientific">Desmophyllum pertusum</name>
    <dbReference type="NCBI Taxonomy" id="174260"/>
    <lineage>
        <taxon>Eukaryota</taxon>
        <taxon>Metazoa</taxon>
        <taxon>Cnidaria</taxon>
        <taxon>Anthozoa</taxon>
        <taxon>Hexacorallia</taxon>
        <taxon>Scleractinia</taxon>
        <taxon>Caryophylliina</taxon>
        <taxon>Caryophylliidae</taxon>
        <taxon>Desmophyllum</taxon>
    </lineage>
</organism>
<evidence type="ECO:0000313" key="15">
    <source>
        <dbReference type="EMBL" id="KAJ7372178.1"/>
    </source>
</evidence>
<keyword evidence="10 13" id="KW-0472">Membrane</keyword>
<keyword evidence="11" id="KW-0407">Ion channel</keyword>
<keyword evidence="4 13" id="KW-0812">Transmembrane</keyword>
<dbReference type="InterPro" id="IPR000595">
    <property type="entry name" value="cNMP-bd_dom"/>
</dbReference>
<evidence type="ECO:0000256" key="11">
    <source>
        <dbReference type="ARBA" id="ARBA00023303"/>
    </source>
</evidence>
<evidence type="ECO:0000256" key="13">
    <source>
        <dbReference type="SAM" id="Phobius"/>
    </source>
</evidence>
<comment type="caution">
    <text evidence="15">The sequence shown here is derived from an EMBL/GenBank/DDBJ whole genome shotgun (WGS) entry which is preliminary data.</text>
</comment>
<keyword evidence="9" id="KW-0406">Ion transport</keyword>
<dbReference type="SUPFAM" id="SSF81324">
    <property type="entry name" value="Voltage-gated potassium channels"/>
    <property type="match status" value="1"/>
</dbReference>
<name>A0A9X0CS46_9CNID</name>
<feature type="transmembrane region" description="Helical" evidence="13">
    <location>
        <begin position="38"/>
        <end position="62"/>
    </location>
</feature>
<dbReference type="PANTHER" id="PTHR10217:SF548">
    <property type="entry name" value="GH12235P"/>
    <property type="match status" value="1"/>
</dbReference>
<dbReference type="Gene3D" id="1.10.287.70">
    <property type="match status" value="1"/>
</dbReference>
<evidence type="ECO:0000256" key="8">
    <source>
        <dbReference type="ARBA" id="ARBA00022989"/>
    </source>
</evidence>
<dbReference type="Pfam" id="PF00520">
    <property type="entry name" value="Ion_trans"/>
    <property type="match status" value="1"/>
</dbReference>
<evidence type="ECO:0000256" key="10">
    <source>
        <dbReference type="ARBA" id="ARBA00023136"/>
    </source>
</evidence>
<evidence type="ECO:0000256" key="4">
    <source>
        <dbReference type="ARBA" id="ARBA00022692"/>
    </source>
</evidence>
<dbReference type="OrthoDB" id="432483at2759"/>
<dbReference type="AlphaFoldDB" id="A0A9X0CS46"/>
<evidence type="ECO:0000313" key="16">
    <source>
        <dbReference type="Proteomes" id="UP001163046"/>
    </source>
</evidence>
<dbReference type="FunFam" id="1.10.1200.260:FF:000001">
    <property type="entry name" value="Potassium voltage-gated channel subfamily H member 7"/>
    <property type="match status" value="1"/>
</dbReference>
<evidence type="ECO:0000256" key="12">
    <source>
        <dbReference type="SAM" id="MobiDB-lite"/>
    </source>
</evidence>
<feature type="compositionally biased region" description="Polar residues" evidence="12">
    <location>
        <begin position="385"/>
        <end position="408"/>
    </location>
</feature>
<dbReference type="Gene3D" id="1.10.1200.260">
    <property type="match status" value="1"/>
</dbReference>
<comment type="subcellular location">
    <subcellularLocation>
        <location evidence="1">Membrane</location>
        <topology evidence="1">Multi-pass membrane protein</topology>
    </subcellularLocation>
</comment>
<dbReference type="Pfam" id="PF00027">
    <property type="entry name" value="cNMP_binding"/>
    <property type="match status" value="1"/>
</dbReference>
<dbReference type="GO" id="GO:0005886">
    <property type="term" value="C:plasma membrane"/>
    <property type="evidence" value="ECO:0007669"/>
    <property type="project" value="TreeGrafter"/>
</dbReference>
<evidence type="ECO:0000256" key="3">
    <source>
        <dbReference type="ARBA" id="ARBA00022538"/>
    </source>
</evidence>
<dbReference type="InterPro" id="IPR050818">
    <property type="entry name" value="KCNH_animal-type"/>
</dbReference>
<dbReference type="Gene3D" id="2.60.120.10">
    <property type="entry name" value="Jelly Rolls"/>
    <property type="match status" value="1"/>
</dbReference>
<feature type="transmembrane region" description="Helical" evidence="13">
    <location>
        <begin position="137"/>
        <end position="162"/>
    </location>
</feature>
<dbReference type="GO" id="GO:0034702">
    <property type="term" value="C:monoatomic ion channel complex"/>
    <property type="evidence" value="ECO:0007669"/>
    <property type="project" value="UniProtKB-KW"/>
</dbReference>
<feature type="compositionally biased region" description="Polar residues" evidence="12">
    <location>
        <begin position="422"/>
        <end position="432"/>
    </location>
</feature>
<dbReference type="InterPro" id="IPR018490">
    <property type="entry name" value="cNMP-bd_dom_sf"/>
</dbReference>
<sequence length="558" mass="62318">MIGNTDQTTTLIGLLKTARLLRLVRVARKLDHYSEYGTAVLLLLMCSFALLAHWLACIWYFIGNIELADADTNPPIGWLDSLGRQINQPYNMSDLTGSGPDLQSKYVTALYFTLSSLTSVGFGNISPNTNTEKMFSICVMLVGSLFYAAIFGNVAAIIARLYSTTSRYHAQMQKVREFIRFHQIPSPLRQRVEDYAHHVWSYTNGIDMEQVLKNFPECLQADICLHLNSSLLHSYPAFTSAPLGCLRALALRIKTTHLPPGDYIIYQGDEVNHLYFVIRGTVEVLSSDVIMAILGKGDSFGENFAIDPDRPVVNSDASIRALTYCELRLISREDVLHILKQYPLFKENFIKDLEVTYNLRGDDVQQDFPDDKKEKNCHVKVDSQIPPNDSSTVFTQQGASNVRNSSNGPVELGKGGIRPRPNSLNLPSSNHVQPRRDSAPPKTENSHQECYFLPCVAEHEKYPVGGKESRTSSSSENGDSVARVEDVLSSPSKVETEQAVCKDCCKSLSAMENKLENMSTCLARLETKLSADVEAIFELLRAHSQAIKERKLDVHTEV</sequence>
<dbReference type="GO" id="GO:0042391">
    <property type="term" value="P:regulation of membrane potential"/>
    <property type="evidence" value="ECO:0007669"/>
    <property type="project" value="TreeGrafter"/>
</dbReference>
<dbReference type="InterPro" id="IPR014710">
    <property type="entry name" value="RmlC-like_jellyroll"/>
</dbReference>
<feature type="domain" description="Cyclic nucleotide-binding" evidence="14">
    <location>
        <begin position="237"/>
        <end position="356"/>
    </location>
</feature>
<dbReference type="InterPro" id="IPR005821">
    <property type="entry name" value="Ion_trans_dom"/>
</dbReference>
<gene>
    <name evidence="15" type="primary">KCNH6</name>
    <name evidence="15" type="ORF">OS493_020607</name>
</gene>
<reference evidence="15" key="1">
    <citation type="submission" date="2023-01" db="EMBL/GenBank/DDBJ databases">
        <title>Genome assembly of the deep-sea coral Lophelia pertusa.</title>
        <authorList>
            <person name="Herrera S."/>
            <person name="Cordes E."/>
        </authorList>
    </citation>
    <scope>NUCLEOTIDE SEQUENCE</scope>
    <source>
        <strain evidence="15">USNM1676648</strain>
        <tissue evidence="15">Polyp</tissue>
    </source>
</reference>
<feature type="region of interest" description="Disordered" evidence="12">
    <location>
        <begin position="382"/>
        <end position="446"/>
    </location>
</feature>
<keyword evidence="8 13" id="KW-1133">Transmembrane helix</keyword>
<dbReference type="SMART" id="SM00100">
    <property type="entry name" value="cNMP"/>
    <property type="match status" value="1"/>
</dbReference>
<evidence type="ECO:0000256" key="6">
    <source>
        <dbReference type="ARBA" id="ARBA00022882"/>
    </source>
</evidence>
<keyword evidence="5" id="KW-0631">Potassium channel</keyword>
<dbReference type="PROSITE" id="PS50042">
    <property type="entry name" value="CNMP_BINDING_3"/>
    <property type="match status" value="1"/>
</dbReference>
<evidence type="ECO:0000259" key="14">
    <source>
        <dbReference type="PROSITE" id="PS50042"/>
    </source>
</evidence>
<accession>A0A9X0CS46</accession>
<feature type="compositionally biased region" description="Basic and acidic residues" evidence="12">
    <location>
        <begin position="434"/>
        <end position="446"/>
    </location>
</feature>
<keyword evidence="7" id="KW-0630">Potassium</keyword>
<evidence type="ECO:0000256" key="2">
    <source>
        <dbReference type="ARBA" id="ARBA00022448"/>
    </source>
</evidence>
<dbReference type="FunFam" id="1.10.287.70:FF:000554">
    <property type="entry name" value="Uncharacterized protein"/>
    <property type="match status" value="1"/>
</dbReference>
<evidence type="ECO:0000256" key="9">
    <source>
        <dbReference type="ARBA" id="ARBA00023065"/>
    </source>
</evidence>
<keyword evidence="6" id="KW-0851">Voltage-gated channel</keyword>
<dbReference type="PANTHER" id="PTHR10217">
    <property type="entry name" value="VOLTAGE AND LIGAND GATED POTASSIUM CHANNEL"/>
    <property type="match status" value="1"/>
</dbReference>
<dbReference type="GO" id="GO:0005242">
    <property type="term" value="F:inward rectifier potassium channel activity"/>
    <property type="evidence" value="ECO:0007669"/>
    <property type="project" value="TreeGrafter"/>
</dbReference>
<keyword evidence="16" id="KW-1185">Reference proteome</keyword>
<dbReference type="PRINTS" id="PR01463">
    <property type="entry name" value="EAGCHANLFMLY"/>
</dbReference>
<protein>
    <submittedName>
        <fullName evidence="15">Potassium voltage-gated channel sub H member 6</fullName>
    </submittedName>
</protein>